<keyword evidence="3 8" id="KW-0812">Transmembrane</keyword>
<feature type="domain" description="Polysaccharide chain length determinant N-terminal" evidence="9">
    <location>
        <begin position="5"/>
        <end position="89"/>
    </location>
</feature>
<dbReference type="Proteomes" id="UP000056322">
    <property type="component" value="Chromosome 1"/>
</dbReference>
<accession>A0A0B7J0T6</accession>
<evidence type="ECO:0000256" key="3">
    <source>
        <dbReference type="ARBA" id="ARBA00022692"/>
    </source>
</evidence>
<keyword evidence="5 8" id="KW-0472">Membrane</keyword>
<evidence type="ECO:0000256" key="5">
    <source>
        <dbReference type="ARBA" id="ARBA00023136"/>
    </source>
</evidence>
<organism evidence="10 11">
    <name type="scientific">Candidatus Methylopumilus turicensis</name>
    <dbReference type="NCBI Taxonomy" id="1581680"/>
    <lineage>
        <taxon>Bacteria</taxon>
        <taxon>Pseudomonadati</taxon>
        <taxon>Pseudomonadota</taxon>
        <taxon>Betaproteobacteria</taxon>
        <taxon>Nitrosomonadales</taxon>
        <taxon>Methylophilaceae</taxon>
        <taxon>Candidatus Methylopumilus</taxon>
    </lineage>
</organism>
<feature type="compositionally biased region" description="Polar residues" evidence="7">
    <location>
        <begin position="232"/>
        <end position="241"/>
    </location>
</feature>
<evidence type="ECO:0000313" key="10">
    <source>
        <dbReference type="EMBL" id="CEN56258.1"/>
    </source>
</evidence>
<dbReference type="OrthoDB" id="8559110at2"/>
<keyword evidence="4 8" id="KW-1133">Transmembrane helix</keyword>
<dbReference type="AlphaFoldDB" id="A0A0B7J0T6"/>
<keyword evidence="2" id="KW-1003">Cell membrane</keyword>
<dbReference type="HOGENOM" id="CLU_009912_5_3_4"/>
<feature type="transmembrane region" description="Helical" evidence="8">
    <location>
        <begin position="399"/>
        <end position="419"/>
    </location>
</feature>
<feature type="coiled-coil region" evidence="6">
    <location>
        <begin position="338"/>
        <end position="365"/>
    </location>
</feature>
<reference evidence="11" key="1">
    <citation type="submission" date="2014-12" db="EMBL/GenBank/DDBJ databases">
        <authorList>
            <person name="Salcher M.M."/>
        </authorList>
    </citation>
    <scope>NUCLEOTIDE SEQUENCE [LARGE SCALE GENOMIC DNA]</scope>
    <source>
        <strain evidence="11">MMS-10A-171</strain>
    </source>
</reference>
<proteinExistence type="predicted"/>
<feature type="region of interest" description="Disordered" evidence="7">
    <location>
        <begin position="232"/>
        <end position="252"/>
    </location>
</feature>
<dbReference type="EMBL" id="LN794158">
    <property type="protein sequence ID" value="CEN56258.1"/>
    <property type="molecule type" value="Genomic_DNA"/>
</dbReference>
<dbReference type="PANTHER" id="PTHR32309:SF13">
    <property type="entry name" value="FERRIC ENTEROBACTIN TRANSPORT PROTEIN FEPE"/>
    <property type="match status" value="1"/>
</dbReference>
<comment type="subcellular location">
    <subcellularLocation>
        <location evidence="1">Cell membrane</location>
        <topology evidence="1">Multi-pass membrane protein</topology>
    </subcellularLocation>
</comment>
<evidence type="ECO:0000256" key="4">
    <source>
        <dbReference type="ARBA" id="ARBA00022989"/>
    </source>
</evidence>
<dbReference type="GO" id="GO:0005886">
    <property type="term" value="C:plasma membrane"/>
    <property type="evidence" value="ECO:0007669"/>
    <property type="project" value="UniProtKB-SubCell"/>
</dbReference>
<evidence type="ECO:0000256" key="8">
    <source>
        <dbReference type="SAM" id="Phobius"/>
    </source>
</evidence>
<evidence type="ECO:0000256" key="1">
    <source>
        <dbReference type="ARBA" id="ARBA00004651"/>
    </source>
</evidence>
<evidence type="ECO:0000256" key="2">
    <source>
        <dbReference type="ARBA" id="ARBA00022475"/>
    </source>
</evidence>
<protein>
    <submittedName>
        <fullName evidence="10">Chain length determinant protein EpsF</fullName>
    </submittedName>
</protein>
<dbReference type="Pfam" id="PF02706">
    <property type="entry name" value="Wzz"/>
    <property type="match status" value="1"/>
</dbReference>
<dbReference type="NCBIfam" id="TIGR03017">
    <property type="entry name" value="EpsF"/>
    <property type="match status" value="1"/>
</dbReference>
<evidence type="ECO:0000256" key="7">
    <source>
        <dbReference type="SAM" id="MobiDB-lite"/>
    </source>
</evidence>
<dbReference type="STRING" id="1581680.BN1209_1218"/>
<dbReference type="RefSeq" id="WP_045751394.1">
    <property type="nucleotide sequence ID" value="NZ_LN794158.1"/>
</dbReference>
<dbReference type="InterPro" id="IPR050445">
    <property type="entry name" value="Bact_polysacc_biosynth/exp"/>
</dbReference>
<evidence type="ECO:0000259" key="9">
    <source>
        <dbReference type="Pfam" id="PF02706"/>
    </source>
</evidence>
<dbReference type="InterPro" id="IPR017468">
    <property type="entry name" value="Chain_len_reg_EpsF"/>
</dbReference>
<evidence type="ECO:0000313" key="11">
    <source>
        <dbReference type="Proteomes" id="UP000056322"/>
    </source>
</evidence>
<dbReference type="KEGG" id="mbac:BN1209_1218"/>
<dbReference type="GO" id="GO:0004713">
    <property type="term" value="F:protein tyrosine kinase activity"/>
    <property type="evidence" value="ECO:0007669"/>
    <property type="project" value="TreeGrafter"/>
</dbReference>
<name>A0A0B7J0T6_9PROT</name>
<keyword evidence="11" id="KW-1185">Reference proteome</keyword>
<sequence>MNFSEFLLILKARRMIFFVTLGLVVISTLVVNLITPKTYKAVASIVLNAKGADPVTGLVVQASMMPGFMSTQIDIITSEKVAIKVVENLKLTENQAAVAKFNEATKGKGEIKSWMAKLLLNNVSAKPSRDSSIVDISFTGVDPEFVTTMANAFAEAYQEVNIELKVQPAQKAAEFLGVQTQVLRKNLEEAQARLSKYQQEKGLTSVAGSMDVESARLNDLSSQLVAVQNQANEASTRQLRTGGTGDESPDLAANPMVQSLRMDIARAESKFSELSQRLGPSHPQYQQAMAEITKLKSQLQEEKVKARSTIGGTASIHKQREAELRAALAAQKARVLELNLTRDQLTVLQRDVENAQRAMDQAGQRFTQTTLEGSANQTDIAILNPASPPPSVEGPRVKFNTILALFLGSLLGIFISLTAEKMDQRVRCRNVVCELLDLPVLAVISSRRVGPFFRRIKALSPKAN</sequence>
<keyword evidence="6" id="KW-0175">Coiled coil</keyword>
<dbReference type="PANTHER" id="PTHR32309">
    <property type="entry name" value="TYROSINE-PROTEIN KINASE"/>
    <property type="match status" value="1"/>
</dbReference>
<dbReference type="InterPro" id="IPR003856">
    <property type="entry name" value="LPS_length_determ_N"/>
</dbReference>
<feature type="transmembrane region" description="Helical" evidence="8">
    <location>
        <begin position="15"/>
        <end position="34"/>
    </location>
</feature>
<gene>
    <name evidence="10" type="ORF">BN1209_1218</name>
</gene>
<evidence type="ECO:0000256" key="6">
    <source>
        <dbReference type="SAM" id="Coils"/>
    </source>
</evidence>